<dbReference type="AlphaFoldDB" id="A0AAI8VD90"/>
<keyword evidence="2" id="KW-1185">Reference proteome</keyword>
<evidence type="ECO:0000313" key="1">
    <source>
        <dbReference type="EMBL" id="CAJ2502270.1"/>
    </source>
</evidence>
<sequence length="136" mass="15914">MAKAQEDYAHYLNIKRSDAHVYKLSDKWLGLFAVSRTYKQACALKLDGQFNGIFTVFYHSLLRPVEKPKTLGQVEIHKDSRDDQKGLIIVPDDRGRLQRKWVFNKVTDSFLDEKEGLQYLIEWQDGTTLWQPARNL</sequence>
<organism evidence="1 2">
    <name type="scientific">Anthostomella pinea</name>
    <dbReference type="NCBI Taxonomy" id="933095"/>
    <lineage>
        <taxon>Eukaryota</taxon>
        <taxon>Fungi</taxon>
        <taxon>Dikarya</taxon>
        <taxon>Ascomycota</taxon>
        <taxon>Pezizomycotina</taxon>
        <taxon>Sordariomycetes</taxon>
        <taxon>Xylariomycetidae</taxon>
        <taxon>Xylariales</taxon>
        <taxon>Xylariaceae</taxon>
        <taxon>Anthostomella</taxon>
    </lineage>
</organism>
<accession>A0AAI8VD90</accession>
<evidence type="ECO:0000313" key="2">
    <source>
        <dbReference type="Proteomes" id="UP001295740"/>
    </source>
</evidence>
<gene>
    <name evidence="1" type="ORF">KHLLAP_LOCUS2738</name>
</gene>
<protein>
    <submittedName>
        <fullName evidence="1">Uu.00g096640.m01.CDS01</fullName>
    </submittedName>
</protein>
<reference evidence="1" key="1">
    <citation type="submission" date="2023-10" db="EMBL/GenBank/DDBJ databases">
        <authorList>
            <person name="Hackl T."/>
        </authorList>
    </citation>
    <scope>NUCLEOTIDE SEQUENCE</scope>
</reference>
<dbReference type="EMBL" id="CAUWAG010000004">
    <property type="protein sequence ID" value="CAJ2502270.1"/>
    <property type="molecule type" value="Genomic_DNA"/>
</dbReference>
<comment type="caution">
    <text evidence="1">The sequence shown here is derived from an EMBL/GenBank/DDBJ whole genome shotgun (WGS) entry which is preliminary data.</text>
</comment>
<proteinExistence type="predicted"/>
<name>A0AAI8VD90_9PEZI</name>
<dbReference type="Proteomes" id="UP001295740">
    <property type="component" value="Unassembled WGS sequence"/>
</dbReference>